<comment type="caution">
    <text evidence="8">The sequence shown here is derived from an EMBL/GenBank/DDBJ whole genome shotgun (WGS) entry which is preliminary data.</text>
</comment>
<name>A0A940NM40_9BACI</name>
<dbReference type="Pfam" id="PF13520">
    <property type="entry name" value="AA_permease_2"/>
    <property type="match status" value="1"/>
</dbReference>
<gene>
    <name evidence="8" type="ORF">J5Y03_17645</name>
</gene>
<keyword evidence="6 7" id="KW-0472">Membrane</keyword>
<dbReference type="Proteomes" id="UP000682134">
    <property type="component" value="Unassembled WGS sequence"/>
</dbReference>
<evidence type="ECO:0000256" key="7">
    <source>
        <dbReference type="SAM" id="Phobius"/>
    </source>
</evidence>
<feature type="transmembrane region" description="Helical" evidence="7">
    <location>
        <begin position="232"/>
        <end position="257"/>
    </location>
</feature>
<evidence type="ECO:0000313" key="8">
    <source>
        <dbReference type="EMBL" id="MBP0726985.1"/>
    </source>
</evidence>
<feature type="transmembrane region" description="Helical" evidence="7">
    <location>
        <begin position="40"/>
        <end position="61"/>
    </location>
</feature>
<proteinExistence type="predicted"/>
<dbReference type="Gene3D" id="1.20.1740.10">
    <property type="entry name" value="Amino acid/polyamine transporter I"/>
    <property type="match status" value="1"/>
</dbReference>
<feature type="transmembrane region" description="Helical" evidence="7">
    <location>
        <begin position="153"/>
        <end position="175"/>
    </location>
</feature>
<dbReference type="PIRSF" id="PIRSF006060">
    <property type="entry name" value="AA_transporter"/>
    <property type="match status" value="1"/>
</dbReference>
<feature type="transmembrane region" description="Helical" evidence="7">
    <location>
        <begin position="430"/>
        <end position="451"/>
    </location>
</feature>
<keyword evidence="4 7" id="KW-0812">Transmembrane</keyword>
<comment type="subcellular location">
    <subcellularLocation>
        <location evidence="1">Cell membrane</location>
        <topology evidence="1">Multi-pass membrane protein</topology>
    </subcellularLocation>
</comment>
<organism evidence="8 9">
    <name type="scientific">Gottfriedia endophytica</name>
    <dbReference type="NCBI Taxonomy" id="2820819"/>
    <lineage>
        <taxon>Bacteria</taxon>
        <taxon>Bacillati</taxon>
        <taxon>Bacillota</taxon>
        <taxon>Bacilli</taxon>
        <taxon>Bacillales</taxon>
        <taxon>Bacillaceae</taxon>
        <taxon>Gottfriedia</taxon>
    </lineage>
</organism>
<evidence type="ECO:0000313" key="9">
    <source>
        <dbReference type="Proteomes" id="UP000682134"/>
    </source>
</evidence>
<feature type="transmembrane region" description="Helical" evidence="7">
    <location>
        <begin position="402"/>
        <end position="424"/>
    </location>
</feature>
<dbReference type="PANTHER" id="PTHR42770">
    <property type="entry name" value="AMINO ACID TRANSPORTER-RELATED"/>
    <property type="match status" value="1"/>
</dbReference>
<dbReference type="GO" id="GO:0022857">
    <property type="term" value="F:transmembrane transporter activity"/>
    <property type="evidence" value="ECO:0007669"/>
    <property type="project" value="InterPro"/>
</dbReference>
<reference evidence="8" key="1">
    <citation type="submission" date="2021-04" db="EMBL/GenBank/DDBJ databases">
        <title>Genome seq and assembly of Bacillus sp.</title>
        <authorList>
            <person name="Chhetri G."/>
        </authorList>
    </citation>
    <scope>NUCLEOTIDE SEQUENCE</scope>
    <source>
        <strain evidence="8">RG28</strain>
    </source>
</reference>
<keyword evidence="5 7" id="KW-1133">Transmembrane helix</keyword>
<sequence>MNSTQPKKLGVLGLSLISINSILGLRNIAYASTIGPSAIFFWIVAALLYFIPLGLIVAELSTTYPNQGGMGVWVKKAFGEKASFLVSWFFWIANFTYYPSLLLTTTVALSYGFNKPKLADNPIETAIISCIIFWLVTILTLRGTKMSGKLASIGAPLGVLVPAIIIFGFGFYSMIKGEPSATHFTTQSMMPNHLSLDTIMFLSTLMFGFSGAEMLGTIAGNVKNPQKTFPKAIFITSIIIAAVYMLATVAFQYIISITPDQTATALYLFADKVTSKFGLGFSLSQVLGICFVLAFLSSLSFLILNPSVMISESAQGILPEKLLQKNKDGMPSKLVVGQAIVVTLILMLSALVPSVSSALNMLVLMSTLAFFIPYVFLISAYIKLRMSDKDVNRPFKIKYNGLAYFIASIGMVAVVGTIVLTLIPGKNTTLLEYAPMVIGPILFGVIGLLFYNRSQKNKQSMQYKKVS</sequence>
<dbReference type="PANTHER" id="PTHR42770:SF15">
    <property type="entry name" value="GLUTAMATE_GAMMA-AMINOBUTYRATE ANTIPORTER-RELATED"/>
    <property type="match status" value="1"/>
</dbReference>
<feature type="transmembrane region" description="Helical" evidence="7">
    <location>
        <begin position="358"/>
        <end position="382"/>
    </location>
</feature>
<evidence type="ECO:0000256" key="2">
    <source>
        <dbReference type="ARBA" id="ARBA00022448"/>
    </source>
</evidence>
<keyword evidence="2" id="KW-0813">Transport</keyword>
<feature type="transmembrane region" description="Helical" evidence="7">
    <location>
        <begin position="277"/>
        <end position="304"/>
    </location>
</feature>
<feature type="transmembrane region" description="Helical" evidence="7">
    <location>
        <begin position="334"/>
        <end position="352"/>
    </location>
</feature>
<keyword evidence="9" id="KW-1185">Reference proteome</keyword>
<evidence type="ECO:0000256" key="6">
    <source>
        <dbReference type="ARBA" id="ARBA00023136"/>
    </source>
</evidence>
<protein>
    <submittedName>
        <fullName evidence="8">Amino acid permease</fullName>
    </submittedName>
</protein>
<evidence type="ECO:0000256" key="4">
    <source>
        <dbReference type="ARBA" id="ARBA00022692"/>
    </source>
</evidence>
<evidence type="ECO:0000256" key="3">
    <source>
        <dbReference type="ARBA" id="ARBA00022475"/>
    </source>
</evidence>
<dbReference type="RefSeq" id="WP_209407326.1">
    <property type="nucleotide sequence ID" value="NZ_JAGIYQ010000017.1"/>
</dbReference>
<evidence type="ECO:0000256" key="5">
    <source>
        <dbReference type="ARBA" id="ARBA00022989"/>
    </source>
</evidence>
<keyword evidence="3" id="KW-1003">Cell membrane</keyword>
<dbReference type="EMBL" id="JAGIYQ010000017">
    <property type="protein sequence ID" value="MBP0726985.1"/>
    <property type="molecule type" value="Genomic_DNA"/>
</dbReference>
<dbReference type="InterPro" id="IPR002293">
    <property type="entry name" value="AA/rel_permease1"/>
</dbReference>
<feature type="transmembrane region" description="Helical" evidence="7">
    <location>
        <begin position="82"/>
        <end position="103"/>
    </location>
</feature>
<evidence type="ECO:0000256" key="1">
    <source>
        <dbReference type="ARBA" id="ARBA00004651"/>
    </source>
</evidence>
<dbReference type="GO" id="GO:0005886">
    <property type="term" value="C:plasma membrane"/>
    <property type="evidence" value="ECO:0007669"/>
    <property type="project" value="UniProtKB-SubCell"/>
</dbReference>
<feature type="transmembrane region" description="Helical" evidence="7">
    <location>
        <begin position="199"/>
        <end position="220"/>
    </location>
</feature>
<feature type="transmembrane region" description="Helical" evidence="7">
    <location>
        <begin position="123"/>
        <end position="141"/>
    </location>
</feature>
<accession>A0A940NM40</accession>
<dbReference type="InterPro" id="IPR050367">
    <property type="entry name" value="APC_superfamily"/>
</dbReference>
<dbReference type="AlphaFoldDB" id="A0A940NM40"/>